<accession>A0ACC2Q4J2</accession>
<keyword evidence="2" id="KW-1185">Reference proteome</keyword>
<reference evidence="1" key="1">
    <citation type="submission" date="2023-03" db="EMBL/GenBank/DDBJ databases">
        <title>Chromosome-level genomes of two armyworms, Mythimna separata and Mythimna loreyi, provide insights into the biosynthesis and reception of sex pheromones.</title>
        <authorList>
            <person name="Zhao H."/>
        </authorList>
    </citation>
    <scope>NUCLEOTIDE SEQUENCE</scope>
    <source>
        <strain evidence="1">BeijingLab</strain>
    </source>
</reference>
<comment type="caution">
    <text evidence="1">The sequence shown here is derived from an EMBL/GenBank/DDBJ whole genome shotgun (WGS) entry which is preliminary data.</text>
</comment>
<evidence type="ECO:0000313" key="2">
    <source>
        <dbReference type="Proteomes" id="UP001231649"/>
    </source>
</evidence>
<proteinExistence type="predicted"/>
<sequence>MLNAGCSGSGNCSSQPATSLDSQLVRCPHCAQARYFKGERGLKIHYGKVHKPHSVPLCLPAPSQTPTHSESIWKTLSKLKNSTPVLKRVPRGARRSVALSLARCVRLATQENTQSAWEDLLTFPYRILHVQKRLASKTLTTQIKDNCNNSADILDRNLPPFNVSQKGLNSHVESKLNDGDFSGAARLLFSSDVVAPYSPDTISALESKHPAPADDLTFPDPPDRPIPDSQIFPILAPQLLAAVSSFRSGSAGGLDGLTPQHLKDLLSSGAGDAGESLLKELLALVTLMLSGGVNDAVVDVLYGANLCALRKRDGGIRPIAVGCTYRRMAAKICCRLYGESLTKKFQPLQLGFGSRGGCEAAVHALSTYLNSKKGEVILKVDVKNAFNSVNRDTLLAEAKKALPEIFGFLWQCYRHPSKLLYKDNVLESAVGCQQGDPLGPAIFSLAIHPIIQQLNSKFNVWYLDDGTLGGDVDTVLEDFQLLKQQFKSIGLDLNESKCELFISDSTDRLTTLQKFYAIAPEIKILDKSSLRLLGSPILEDGFSSFIDDKIERFNNISERLTKINLHSAFTLIRYCCFAPNFMYFLRSSPLWKQPHLLDKIDQTIRHTLTSILNVALDDRAWLQATLPIRFGGLGIRKITSVSLPAFLSSVRSTQQLTSGILTQSLVDCEVPCLTDALSAWKLACPDEALPENPSSQRQWDEPLCRLVRNNLINTSTNTAERARLLAVGEWESGLWLQTLPSPNIGTMLSDTTFRIATCLRLGAPSGAPHRCQCGEVVDRLGHHGLSCSRSAGRIARHASINDIIRRALVTAGVPAVLEPNGLARDDGKRPDGMTIMPWKLGRPLVWDATCVDTLAPSHLLSTAGCAGAAAASAENLKRRKYNNLIGSYMFEPFGVETLGPWGPSAHRVVRDISKQLVDSSRDQRAGLYFCQRISIAIQRGNAASVLGTFPIDIDVDEFFDAQ</sequence>
<dbReference type="EMBL" id="CM056803">
    <property type="protein sequence ID" value="KAJ8707523.1"/>
    <property type="molecule type" value="Genomic_DNA"/>
</dbReference>
<organism evidence="1 2">
    <name type="scientific">Mythimna loreyi</name>
    <dbReference type="NCBI Taxonomy" id="667449"/>
    <lineage>
        <taxon>Eukaryota</taxon>
        <taxon>Metazoa</taxon>
        <taxon>Ecdysozoa</taxon>
        <taxon>Arthropoda</taxon>
        <taxon>Hexapoda</taxon>
        <taxon>Insecta</taxon>
        <taxon>Pterygota</taxon>
        <taxon>Neoptera</taxon>
        <taxon>Endopterygota</taxon>
        <taxon>Lepidoptera</taxon>
        <taxon>Glossata</taxon>
        <taxon>Ditrysia</taxon>
        <taxon>Noctuoidea</taxon>
        <taxon>Noctuidae</taxon>
        <taxon>Noctuinae</taxon>
        <taxon>Hadenini</taxon>
        <taxon>Mythimna</taxon>
    </lineage>
</organism>
<gene>
    <name evidence="1" type="ORF">PYW08_010775</name>
</gene>
<evidence type="ECO:0000313" key="1">
    <source>
        <dbReference type="EMBL" id="KAJ8707523.1"/>
    </source>
</evidence>
<protein>
    <submittedName>
        <fullName evidence="1">Uncharacterized protein</fullName>
    </submittedName>
</protein>
<name>A0ACC2Q4J2_9NEOP</name>
<dbReference type="Proteomes" id="UP001231649">
    <property type="component" value="Chromosome 27"/>
</dbReference>